<dbReference type="CDD" id="cd24054">
    <property type="entry name" value="ASKHA_NBD_AaPPX-GppA_MtPPX2-like"/>
    <property type="match status" value="1"/>
</dbReference>
<dbReference type="InterPro" id="IPR003695">
    <property type="entry name" value="Ppx_GppA_N"/>
</dbReference>
<dbReference type="InterPro" id="IPR050273">
    <property type="entry name" value="GppA/Ppx_hydrolase"/>
</dbReference>
<dbReference type="GO" id="GO:0008894">
    <property type="term" value="F:guanosine-5'-triphosphate,3'-diphosphate diphosphatase activity"/>
    <property type="evidence" value="ECO:0007669"/>
    <property type="project" value="UniProtKB-EC"/>
</dbReference>
<comment type="caution">
    <text evidence="3">The sequence shown here is derived from an EMBL/GenBank/DDBJ whole genome shotgun (WGS) entry which is preliminary data.</text>
</comment>
<dbReference type="Gene3D" id="3.30.420.40">
    <property type="match status" value="1"/>
</dbReference>
<dbReference type="Gene3D" id="3.30.420.150">
    <property type="entry name" value="Exopolyphosphatase. Domain 2"/>
    <property type="match status" value="1"/>
</dbReference>
<dbReference type="OrthoDB" id="9807195at2"/>
<evidence type="ECO:0000256" key="1">
    <source>
        <dbReference type="ARBA" id="ARBA00007125"/>
    </source>
</evidence>
<keyword evidence="4" id="KW-1185">Reference proteome</keyword>
<proteinExistence type="inferred from homology"/>
<sequence>MTCYAALDIGSNSVRLLVGEVQGASVQPLRAALRSTRLLAGAADGWLQRAAVERTVAAVAELAALARDYQPQDLVCVATSAAREARNPELLQAGVAGEAGLDLIIIDGHTEARLAYQGALAGLKEPAFNPLVIDIGGGSTELSWQEEAGLQLVSVKVGAVRATETAMPRVAMETVLAPVLARARKARPGQIIGTGGTITTVAALELGLERYQPELVHGMVLTAEQVKSWRRVLTAMTLVERRQLPGLQPERADIIVAGVTILEIILAGLAAGKLVVSETDLLWGLLLARARGEKLA</sequence>
<dbReference type="EC" id="3.6.1.40" evidence="3"/>
<dbReference type="AlphaFoldDB" id="A0A151B249"/>
<evidence type="ECO:0000313" key="3">
    <source>
        <dbReference type="EMBL" id="KYH33863.1"/>
    </source>
</evidence>
<dbReference type="SUPFAM" id="SSF53067">
    <property type="entry name" value="Actin-like ATPase domain"/>
    <property type="match status" value="2"/>
</dbReference>
<organism evidence="3 4">
    <name type="scientific">Moorella mulderi DSM 14980</name>
    <dbReference type="NCBI Taxonomy" id="1122241"/>
    <lineage>
        <taxon>Bacteria</taxon>
        <taxon>Bacillati</taxon>
        <taxon>Bacillota</taxon>
        <taxon>Clostridia</taxon>
        <taxon>Neomoorellales</taxon>
        <taxon>Neomoorellaceae</taxon>
        <taxon>Neomoorella</taxon>
    </lineage>
</organism>
<dbReference type="PANTHER" id="PTHR30005">
    <property type="entry name" value="EXOPOLYPHOSPHATASE"/>
    <property type="match status" value="1"/>
</dbReference>
<name>A0A151B249_9FIRM</name>
<evidence type="ECO:0000259" key="2">
    <source>
        <dbReference type="Pfam" id="PF02541"/>
    </source>
</evidence>
<accession>A0A151B249</accession>
<dbReference type="Pfam" id="PF02541">
    <property type="entry name" value="Ppx-GppA"/>
    <property type="match status" value="1"/>
</dbReference>
<dbReference type="InterPro" id="IPR043129">
    <property type="entry name" value="ATPase_NBD"/>
</dbReference>
<dbReference type="GO" id="GO:0006357">
    <property type="term" value="P:regulation of transcription by RNA polymerase II"/>
    <property type="evidence" value="ECO:0007669"/>
    <property type="project" value="TreeGrafter"/>
</dbReference>
<dbReference type="PATRIC" id="fig|1122241.3.peg.615"/>
<dbReference type="PANTHER" id="PTHR30005:SF0">
    <property type="entry name" value="RETROGRADE REGULATION PROTEIN 2"/>
    <property type="match status" value="1"/>
</dbReference>
<gene>
    <name evidence="3" type="primary">gppA</name>
    <name evidence="3" type="ORF">MOMUL_05790</name>
</gene>
<dbReference type="Proteomes" id="UP000075670">
    <property type="component" value="Unassembled WGS sequence"/>
</dbReference>
<comment type="similarity">
    <text evidence="1">Belongs to the GppA/Ppx family.</text>
</comment>
<reference evidence="3 4" key="1">
    <citation type="submission" date="2016-02" db="EMBL/GenBank/DDBJ databases">
        <title>Genome sequence of Moorella mulderi DSM 14980.</title>
        <authorList>
            <person name="Poehlein A."/>
            <person name="Daniel R."/>
        </authorList>
    </citation>
    <scope>NUCLEOTIDE SEQUENCE [LARGE SCALE GENOMIC DNA]</scope>
    <source>
        <strain evidence="3 4">DSM 14980</strain>
    </source>
</reference>
<dbReference type="RefSeq" id="WP_062281187.1">
    <property type="nucleotide sequence ID" value="NZ_LTBC01000001.1"/>
</dbReference>
<dbReference type="EMBL" id="LTBC01000001">
    <property type="protein sequence ID" value="KYH33863.1"/>
    <property type="molecule type" value="Genomic_DNA"/>
</dbReference>
<protein>
    <submittedName>
        <fullName evidence="3">Guanosine-5'-triphosphate,3'-diphosphate pyrophosphatase</fullName>
        <ecNumber evidence="3">3.6.1.40</ecNumber>
    </submittedName>
</protein>
<evidence type="ECO:0000313" key="4">
    <source>
        <dbReference type="Proteomes" id="UP000075670"/>
    </source>
</evidence>
<feature type="domain" description="Ppx/GppA phosphatase N-terminal" evidence="2">
    <location>
        <begin position="24"/>
        <end position="287"/>
    </location>
</feature>
<keyword evidence="3" id="KW-0378">Hydrolase</keyword>